<name>A0ABR3EV36_9AGAR</name>
<reference evidence="2 3" key="1">
    <citation type="submission" date="2024-02" db="EMBL/GenBank/DDBJ databases">
        <title>A draft genome for the cacao thread blight pathogen Marasmius crinis-equi.</title>
        <authorList>
            <person name="Cohen S.P."/>
            <person name="Baruah I.K."/>
            <person name="Amoako-Attah I."/>
            <person name="Bukari Y."/>
            <person name="Meinhardt L.W."/>
            <person name="Bailey B.A."/>
        </authorList>
    </citation>
    <scope>NUCLEOTIDE SEQUENCE [LARGE SCALE GENOMIC DNA]</scope>
    <source>
        <strain evidence="2 3">GH-76</strain>
    </source>
</reference>
<dbReference type="InterPro" id="IPR011008">
    <property type="entry name" value="Dimeric_a/b-barrel"/>
</dbReference>
<evidence type="ECO:0000313" key="2">
    <source>
        <dbReference type="EMBL" id="KAL0566782.1"/>
    </source>
</evidence>
<dbReference type="InterPro" id="IPR007138">
    <property type="entry name" value="ABM_dom"/>
</dbReference>
<comment type="caution">
    <text evidence="2">The sequence shown here is derived from an EMBL/GenBank/DDBJ whole genome shotgun (WGS) entry which is preliminary data.</text>
</comment>
<dbReference type="SUPFAM" id="SSF54909">
    <property type="entry name" value="Dimeric alpha+beta barrel"/>
    <property type="match status" value="1"/>
</dbReference>
<sequence>MSTTLPTNYEGKLFLLVQITAATGKEEELARLLRGMETSSITEVDTLSYHMGRGFGAESNKFTVYESFANSQALETHRESEASSTLFSKFLIADLRIHLQAFKALKSSGTMGDLKLTYYLDF</sequence>
<dbReference type="Gene3D" id="3.30.70.100">
    <property type="match status" value="1"/>
</dbReference>
<organism evidence="2 3">
    <name type="scientific">Marasmius crinis-equi</name>
    <dbReference type="NCBI Taxonomy" id="585013"/>
    <lineage>
        <taxon>Eukaryota</taxon>
        <taxon>Fungi</taxon>
        <taxon>Dikarya</taxon>
        <taxon>Basidiomycota</taxon>
        <taxon>Agaricomycotina</taxon>
        <taxon>Agaricomycetes</taxon>
        <taxon>Agaricomycetidae</taxon>
        <taxon>Agaricales</taxon>
        <taxon>Marasmiineae</taxon>
        <taxon>Marasmiaceae</taxon>
        <taxon>Marasmius</taxon>
    </lineage>
</organism>
<dbReference type="EMBL" id="JBAHYK010001775">
    <property type="protein sequence ID" value="KAL0566782.1"/>
    <property type="molecule type" value="Genomic_DNA"/>
</dbReference>
<protein>
    <recommendedName>
        <fullName evidence="1">ABM domain-containing protein</fullName>
    </recommendedName>
</protein>
<evidence type="ECO:0000313" key="3">
    <source>
        <dbReference type="Proteomes" id="UP001465976"/>
    </source>
</evidence>
<dbReference type="Pfam" id="PF03992">
    <property type="entry name" value="ABM"/>
    <property type="match status" value="1"/>
</dbReference>
<proteinExistence type="predicted"/>
<accession>A0ABR3EV36</accession>
<feature type="domain" description="ABM" evidence="1">
    <location>
        <begin position="15"/>
        <end position="83"/>
    </location>
</feature>
<gene>
    <name evidence="2" type="ORF">V5O48_015218</name>
</gene>
<dbReference type="Proteomes" id="UP001465976">
    <property type="component" value="Unassembled WGS sequence"/>
</dbReference>
<evidence type="ECO:0000259" key="1">
    <source>
        <dbReference type="Pfam" id="PF03992"/>
    </source>
</evidence>
<keyword evidence="3" id="KW-1185">Reference proteome</keyword>